<dbReference type="GO" id="GO:0008234">
    <property type="term" value="F:cysteine-type peptidase activity"/>
    <property type="evidence" value="ECO:0007669"/>
    <property type="project" value="InterPro"/>
</dbReference>
<dbReference type="InterPro" id="IPR023346">
    <property type="entry name" value="Lysozyme-like_dom_sf"/>
</dbReference>
<dbReference type="InterPro" id="IPR036366">
    <property type="entry name" value="PGBDSf"/>
</dbReference>
<dbReference type="GO" id="GO:0006508">
    <property type="term" value="P:proteolysis"/>
    <property type="evidence" value="ECO:0007669"/>
    <property type="project" value="InterPro"/>
</dbReference>
<sequence length="972" mass="104509">MDSAKTRTLLLMRGNAGKEIAALKKTLRKALGKDAADYAGLTAGDEFCADTETALRVWQTRVGLVADGIAGPRTLAVLGVSPAPTFSVRVDAAVVGKLFPYTRTSSIARNLPYVAAALAAFKLTDADMVASALGTIRAETEGFVPIAELPSHFNTLPGQPPFSAYDGRLGNAQPGDGARFRGRGFVQLTGRANYEKYGKVLGIPLADNPDCASAPEVAACLLAAYLDANRAALTKALAKDDLKVARRVVNGGSHGLERFSDTFRAARQALAAVPMVGVAKMAKPGSVAPPEKFPSGRTAPAPAARRASLNVTPDATDLRDRPYQPPPVSLPQLFPEDADIRRFMGAYTQAGLVLDQGQEGACTGFGLACVVNYLRWRGAGMPKKLESVSPRMLYQFARRYDEYEGEDYDGSSCRGALKGWYHNGVCVASRWPYEPGQDSLPLAGWDGDAVERTLGVYYRVEPKAITDLQAAIREVGAIFVSAYTHKGWDAIKPSAKPPAKHADLPVIAYDGRPSRKGGHAFALVGFNRTGFVIQNSWGKDWGAGGFAVIGYADWLAHAMDAWVAALGVPGVVSGRLATGAGMAGTAAMAGTGADWWCEDKAYEHSIVLGNNGHVDRFDTVDGVTRTLQNQACVLPDRWFRENAEEKKRLVLYVHGGLNSEDDAIKRARAMGRYFLGNGCYPLFLVWKSGLLEAFSAILEDKAAERPAGLAGGPLDWITDKLTDPVIEKTIGRPFARPLWSEMKENAELASASGRGGDLLTDALRALAGSWGDKFELHLVGHSAGSIALGRLLGCLAQKDLIASVKSAHLYAPACTVGFANRHYAPHADIMQRLHLDILADDIEQDDNVAFVYRKSLLYFVSNALEADKRMPVLGLANVYDPDYSGWDGAAATAEDLLNWRAAMETHGIAERLTIHPERKIVTRIGHGPDMEERKADASHGGFDNNVEMIDKTLKRITGAAALKLPVDDLVGY</sequence>
<organism evidence="4 5">
    <name type="scientific">Sulfurisoma sediminicola</name>
    <dbReference type="NCBI Taxonomy" id="1381557"/>
    <lineage>
        <taxon>Bacteria</taxon>
        <taxon>Pseudomonadati</taxon>
        <taxon>Pseudomonadota</taxon>
        <taxon>Betaproteobacteria</taxon>
        <taxon>Nitrosomonadales</taxon>
        <taxon>Sterolibacteriaceae</taxon>
        <taxon>Sulfurisoma</taxon>
    </lineage>
</organism>
<feature type="domain" description="Peptidase C1A papain C-terminal" evidence="2">
    <location>
        <begin position="335"/>
        <end position="549"/>
    </location>
</feature>
<evidence type="ECO:0000259" key="3">
    <source>
        <dbReference type="Pfam" id="PF01471"/>
    </source>
</evidence>
<evidence type="ECO:0000313" key="4">
    <source>
        <dbReference type="EMBL" id="RLJ65089.1"/>
    </source>
</evidence>
<dbReference type="RefSeq" id="WP_121241647.1">
    <property type="nucleotide sequence ID" value="NZ_BHVV01000008.1"/>
</dbReference>
<dbReference type="CDD" id="cd02619">
    <property type="entry name" value="Peptidase_C1"/>
    <property type="match status" value="1"/>
</dbReference>
<keyword evidence="5" id="KW-1185">Reference proteome</keyword>
<dbReference type="SUPFAM" id="SSF54001">
    <property type="entry name" value="Cysteine proteinases"/>
    <property type="match status" value="1"/>
</dbReference>
<dbReference type="Pfam" id="PF00112">
    <property type="entry name" value="Peptidase_C1"/>
    <property type="match status" value="1"/>
</dbReference>
<name>A0A497XEF3_9PROT</name>
<dbReference type="Gene3D" id="3.90.70.10">
    <property type="entry name" value="Cysteine proteinases"/>
    <property type="match status" value="1"/>
</dbReference>
<dbReference type="InterPro" id="IPR038765">
    <property type="entry name" value="Papain-like_cys_pep_sf"/>
</dbReference>
<evidence type="ECO:0000313" key="5">
    <source>
        <dbReference type="Proteomes" id="UP000268908"/>
    </source>
</evidence>
<comment type="caution">
    <text evidence="4">The sequence shown here is derived from an EMBL/GenBank/DDBJ whole genome shotgun (WGS) entry which is preliminary data.</text>
</comment>
<dbReference type="AlphaFoldDB" id="A0A497XEF3"/>
<proteinExistence type="predicted"/>
<dbReference type="InterPro" id="IPR002477">
    <property type="entry name" value="Peptidoglycan-bd-like"/>
</dbReference>
<dbReference type="InterPro" id="IPR000668">
    <property type="entry name" value="Peptidase_C1A_C"/>
</dbReference>
<accession>A0A497XEF3</accession>
<dbReference type="EMBL" id="RCCI01000005">
    <property type="protein sequence ID" value="RLJ65089.1"/>
    <property type="molecule type" value="Genomic_DNA"/>
</dbReference>
<dbReference type="SUPFAM" id="SSF53474">
    <property type="entry name" value="alpha/beta-Hydrolases"/>
    <property type="match status" value="1"/>
</dbReference>
<feature type="domain" description="Peptidoglycan binding-like" evidence="3">
    <location>
        <begin position="17"/>
        <end position="78"/>
    </location>
</feature>
<evidence type="ECO:0000259" key="2">
    <source>
        <dbReference type="Pfam" id="PF00112"/>
    </source>
</evidence>
<reference evidence="4 5" key="1">
    <citation type="submission" date="2018-10" db="EMBL/GenBank/DDBJ databases">
        <title>Genomic Encyclopedia of Type Strains, Phase IV (KMG-IV): sequencing the most valuable type-strain genomes for metagenomic binning, comparative biology and taxonomic classification.</title>
        <authorList>
            <person name="Goeker M."/>
        </authorList>
    </citation>
    <scope>NUCLEOTIDE SEQUENCE [LARGE SCALE GENOMIC DNA]</scope>
    <source>
        <strain evidence="4 5">DSM 26916</strain>
    </source>
</reference>
<dbReference type="Proteomes" id="UP000268908">
    <property type="component" value="Unassembled WGS sequence"/>
</dbReference>
<gene>
    <name evidence="4" type="ORF">DFR35_1745</name>
</gene>
<feature type="region of interest" description="Disordered" evidence="1">
    <location>
        <begin position="284"/>
        <end position="331"/>
    </location>
</feature>
<dbReference type="InterPro" id="IPR029058">
    <property type="entry name" value="AB_hydrolase_fold"/>
</dbReference>
<dbReference type="SUPFAM" id="SSF53955">
    <property type="entry name" value="Lysozyme-like"/>
    <property type="match status" value="1"/>
</dbReference>
<dbReference type="Gene3D" id="1.10.101.10">
    <property type="entry name" value="PGBD-like superfamily/PGBD"/>
    <property type="match status" value="1"/>
</dbReference>
<dbReference type="Gene3D" id="1.10.530.10">
    <property type="match status" value="1"/>
</dbReference>
<dbReference type="Pfam" id="PF01471">
    <property type="entry name" value="PG_binding_1"/>
    <property type="match status" value="1"/>
</dbReference>
<dbReference type="InterPro" id="IPR036365">
    <property type="entry name" value="PGBD-like_sf"/>
</dbReference>
<evidence type="ECO:0000256" key="1">
    <source>
        <dbReference type="SAM" id="MobiDB-lite"/>
    </source>
</evidence>
<dbReference type="SUPFAM" id="SSF47090">
    <property type="entry name" value="PGBD-like"/>
    <property type="match status" value="1"/>
</dbReference>
<protein>
    <submittedName>
        <fullName evidence="4">Putative chitinase</fullName>
    </submittedName>
</protein>
<dbReference type="OrthoDB" id="1491023at2"/>